<proteinExistence type="predicted"/>
<name>A0ABP8TG63_9ACTN</name>
<feature type="domain" description="AB hydrolase-1" evidence="1">
    <location>
        <begin position="23"/>
        <end position="246"/>
    </location>
</feature>
<dbReference type="EMBL" id="BAABHJ010000006">
    <property type="protein sequence ID" value="GAA4607489.1"/>
    <property type="molecule type" value="Genomic_DNA"/>
</dbReference>
<dbReference type="PROSITE" id="PS51257">
    <property type="entry name" value="PROKAR_LIPOPROTEIN"/>
    <property type="match status" value="1"/>
</dbReference>
<protein>
    <submittedName>
        <fullName evidence="2">Alpha/beta hydrolase</fullName>
    </submittedName>
</protein>
<evidence type="ECO:0000313" key="3">
    <source>
        <dbReference type="Proteomes" id="UP001500212"/>
    </source>
</evidence>
<gene>
    <name evidence="2" type="ORF">GCM10023195_28490</name>
</gene>
<dbReference type="PANTHER" id="PTHR43433">
    <property type="entry name" value="HYDROLASE, ALPHA/BETA FOLD FAMILY PROTEIN"/>
    <property type="match status" value="1"/>
</dbReference>
<comment type="caution">
    <text evidence="2">The sequence shown here is derived from an EMBL/GenBank/DDBJ whole genome shotgun (WGS) entry which is preliminary data.</text>
</comment>
<dbReference type="GO" id="GO:0016787">
    <property type="term" value="F:hydrolase activity"/>
    <property type="evidence" value="ECO:0007669"/>
    <property type="project" value="UniProtKB-KW"/>
</dbReference>
<dbReference type="InterPro" id="IPR050471">
    <property type="entry name" value="AB_hydrolase"/>
</dbReference>
<dbReference type="Pfam" id="PF12697">
    <property type="entry name" value="Abhydrolase_6"/>
    <property type="match status" value="1"/>
</dbReference>
<evidence type="ECO:0000259" key="1">
    <source>
        <dbReference type="Pfam" id="PF12697"/>
    </source>
</evidence>
<organism evidence="2 3">
    <name type="scientific">Actinoallomurus liliacearum</name>
    <dbReference type="NCBI Taxonomy" id="1080073"/>
    <lineage>
        <taxon>Bacteria</taxon>
        <taxon>Bacillati</taxon>
        <taxon>Actinomycetota</taxon>
        <taxon>Actinomycetes</taxon>
        <taxon>Streptosporangiales</taxon>
        <taxon>Thermomonosporaceae</taxon>
        <taxon>Actinoallomurus</taxon>
    </lineage>
</organism>
<dbReference type="PANTHER" id="PTHR43433:SF5">
    <property type="entry name" value="AB HYDROLASE-1 DOMAIN-CONTAINING PROTEIN"/>
    <property type="match status" value="1"/>
</dbReference>
<dbReference type="RefSeq" id="WP_345353759.1">
    <property type="nucleotide sequence ID" value="NZ_BAABHJ010000006.1"/>
</dbReference>
<reference evidence="3" key="1">
    <citation type="journal article" date="2019" name="Int. J. Syst. Evol. Microbiol.">
        <title>The Global Catalogue of Microorganisms (GCM) 10K type strain sequencing project: providing services to taxonomists for standard genome sequencing and annotation.</title>
        <authorList>
            <consortium name="The Broad Institute Genomics Platform"/>
            <consortium name="The Broad Institute Genome Sequencing Center for Infectious Disease"/>
            <person name="Wu L."/>
            <person name="Ma J."/>
        </authorList>
    </citation>
    <scope>NUCLEOTIDE SEQUENCE [LARGE SCALE GENOMIC DNA]</scope>
    <source>
        <strain evidence="3">JCM 17938</strain>
    </source>
</reference>
<sequence length="259" mass="26669">MHITRSADGTPIAFDRLGSGVPVVLVSGASCAREVHAELAGLLAGDLTVLNYDRRGRGDSGDSGDTAPYAVDREIEDLAAVIEAAGGAAAVFGNSSGAVLALRAAAAGLPITRLVLWEPPFQLDPGAPGRARAYVTELTACLADGRRGDAMALFMRSVGIPSAVIDEMRQAPMWAAMEALAPTLAYDAAVMGEGGLPAGLADVKAHTLILTGSRSGPWAEAAARALSNVLPAPVHTVLEGQNHNVSWDALAPHLTFFLD</sequence>
<accession>A0ABP8TG63</accession>
<dbReference type="Gene3D" id="3.40.50.1820">
    <property type="entry name" value="alpha/beta hydrolase"/>
    <property type="match status" value="1"/>
</dbReference>
<evidence type="ECO:0000313" key="2">
    <source>
        <dbReference type="EMBL" id="GAA4607489.1"/>
    </source>
</evidence>
<keyword evidence="2" id="KW-0378">Hydrolase</keyword>
<dbReference type="SUPFAM" id="SSF53474">
    <property type="entry name" value="alpha/beta-Hydrolases"/>
    <property type="match status" value="1"/>
</dbReference>
<dbReference type="InterPro" id="IPR000073">
    <property type="entry name" value="AB_hydrolase_1"/>
</dbReference>
<dbReference type="InterPro" id="IPR029058">
    <property type="entry name" value="AB_hydrolase_fold"/>
</dbReference>
<keyword evidence="3" id="KW-1185">Reference proteome</keyword>
<dbReference type="Proteomes" id="UP001500212">
    <property type="component" value="Unassembled WGS sequence"/>
</dbReference>